<gene>
    <name evidence="1" type="primary">ORF4377</name>
</gene>
<sequence>ITKCGTVTIQDELGTAKNRCTYKVQEKESCKKKKNRHGPEISCQFTASGLD</sequence>
<evidence type="ECO:0000313" key="1">
    <source>
        <dbReference type="EMBL" id="CEK48547.1"/>
    </source>
</evidence>
<organism evidence="1">
    <name type="scientific">Arion vulgaris</name>
    <dbReference type="NCBI Taxonomy" id="1028688"/>
    <lineage>
        <taxon>Eukaryota</taxon>
        <taxon>Metazoa</taxon>
        <taxon>Spiralia</taxon>
        <taxon>Lophotrochozoa</taxon>
        <taxon>Mollusca</taxon>
        <taxon>Gastropoda</taxon>
        <taxon>Heterobranchia</taxon>
        <taxon>Euthyneura</taxon>
        <taxon>Panpulmonata</taxon>
        <taxon>Eupulmonata</taxon>
        <taxon>Stylommatophora</taxon>
        <taxon>Helicina</taxon>
        <taxon>Arionoidea</taxon>
        <taxon>Arionidae</taxon>
        <taxon>Arion</taxon>
    </lineage>
</organism>
<name>A0A0B6XWX0_9EUPU</name>
<dbReference type="AlphaFoldDB" id="A0A0B6XWX0"/>
<accession>A0A0B6XWX0</accession>
<reference evidence="1" key="1">
    <citation type="submission" date="2014-12" db="EMBL/GenBank/DDBJ databases">
        <title>Insight into the proteome of Arion vulgaris.</title>
        <authorList>
            <person name="Aradska J."/>
            <person name="Bulat T."/>
            <person name="Smidak R."/>
            <person name="Sarate P."/>
            <person name="Gangsoo J."/>
            <person name="Sialana F."/>
            <person name="Bilban M."/>
            <person name="Lubec G."/>
        </authorList>
    </citation>
    <scope>NUCLEOTIDE SEQUENCE</scope>
    <source>
        <tissue evidence="1">Skin</tissue>
    </source>
</reference>
<feature type="non-terminal residue" evidence="1">
    <location>
        <position position="1"/>
    </location>
</feature>
<proteinExistence type="predicted"/>
<dbReference type="EMBL" id="HACG01001682">
    <property type="protein sequence ID" value="CEK48547.1"/>
    <property type="molecule type" value="Transcribed_RNA"/>
</dbReference>
<protein>
    <submittedName>
        <fullName evidence="1">Uncharacterized protein</fullName>
    </submittedName>
</protein>